<dbReference type="InterPro" id="IPR037136">
    <property type="entry name" value="RNA3'_phos_cyclase_dom_sf"/>
</dbReference>
<dbReference type="Proteomes" id="UP000002059">
    <property type="component" value="Partially assembled WGS sequence"/>
</dbReference>
<dbReference type="HOGENOM" id="CLU_027882_3_0_1"/>
<proteinExistence type="predicted"/>
<dbReference type="Pfam" id="PF01137">
    <property type="entry name" value="RTC"/>
    <property type="match status" value="1"/>
</dbReference>
<dbReference type="VEuPathDB" id="FungiDB:PAAG_11957"/>
<dbReference type="GO" id="GO:0003963">
    <property type="term" value="F:RNA-3'-phosphate cyclase activity"/>
    <property type="evidence" value="ECO:0007669"/>
    <property type="project" value="TreeGrafter"/>
</dbReference>
<dbReference type="InterPro" id="IPR013792">
    <property type="entry name" value="RNA3'P_cycl/enolpyr_Trfase_a/b"/>
</dbReference>
<dbReference type="OMA" id="QTARWVC"/>
<accession>A0A0A2V0N8</accession>
<dbReference type="RefSeq" id="XP_015702905.1">
    <property type="nucleotide sequence ID" value="XM_015847515.1"/>
</dbReference>
<sequence>MLRLDGSTLEGGGQLVRNALALSAMTGLPVTINNVRGKRHGPRGLRRSHTAAIQSLAEVCGGCIVGAQVGSSEITFYPRSVEDGKGEDTFPSPQQKLRLQPLPATSGIQSEYNIQLTTPGSIFLIFQALYPYLLYAGASLHCKDGRVSEPLSRKVIKLNITGGTNVSSAPSYDYVSQVLIPNFVKLGLPLLSVKLNRRGWSSGAVQIGSVSFEIEPLAAPSSKEVELRRSSCRSQGQVVEDSGSRTKAQSEIPPAVHPRFPRIDLENLDPGFITEVDITILAPDTTLQQAVESNHSRGGHQRGKNQNQRRESGKHFRKHHTAEPALPKTALGVEESRFLEPTVPPNEDFGQDSSFQPTIRQFLGCAAAKSVTRALKSLSPKPRTRGQTSIPEIPLVKIHTTEPTHDVSHIYILLVAHTSTGFRLGRGMLYSEYKSGEKNKRHHTANPEKGMIAFLRPMTDECVASLIREFHVNPKENSRKGTNGCLDTFMRDQVVVFEALGRLDEEVREKKLSKQIEEDSVSLHTLTAMWVCEQVLGRNVNLNGP</sequence>
<feature type="region of interest" description="Disordered" evidence="1">
    <location>
        <begin position="289"/>
        <end position="325"/>
    </location>
</feature>
<dbReference type="eggNOG" id="KOG0565">
    <property type="taxonomic scope" value="Eukaryota"/>
</dbReference>
<dbReference type="Gene3D" id="3.65.10.20">
    <property type="entry name" value="RNA 3'-terminal phosphate cyclase domain"/>
    <property type="match status" value="2"/>
</dbReference>
<dbReference type="InterPro" id="IPR000228">
    <property type="entry name" value="RNA3'_term_phos_cyc"/>
</dbReference>
<evidence type="ECO:0000313" key="3">
    <source>
        <dbReference type="EMBL" id="KGQ01376.1"/>
    </source>
</evidence>
<reference evidence="3 4" key="1">
    <citation type="journal article" date="2011" name="PLoS Genet.">
        <title>Comparative genomic analysis of human fungal pathogens causing paracoccidioidomycosis.</title>
        <authorList>
            <person name="Desjardins C.A."/>
            <person name="Champion M.D."/>
            <person name="Holder J.W."/>
            <person name="Muszewska A."/>
            <person name="Goldberg J."/>
            <person name="Bailao A.M."/>
            <person name="Brigido M.M."/>
            <person name="Ferreira M.E."/>
            <person name="Garcia A.M."/>
            <person name="Grynberg M."/>
            <person name="Gujja S."/>
            <person name="Heiman D.I."/>
            <person name="Henn M.R."/>
            <person name="Kodira C.D."/>
            <person name="Leon-Narvaez H."/>
            <person name="Longo L.V."/>
            <person name="Ma L.J."/>
            <person name="Malavazi I."/>
            <person name="Matsuo A.L."/>
            <person name="Morais F.V."/>
            <person name="Pereira M."/>
            <person name="Rodriguez-Brito S."/>
            <person name="Sakthikumar S."/>
            <person name="Salem-Izacc S.M."/>
            <person name="Sykes S.M."/>
            <person name="Teixeira M.M."/>
            <person name="Vallejo M.C."/>
            <person name="Walter M.E."/>
            <person name="Yandava C."/>
            <person name="Young S."/>
            <person name="Zeng Q."/>
            <person name="Zucker J."/>
            <person name="Felipe M.S."/>
            <person name="Goldman G.H."/>
            <person name="Haas B.J."/>
            <person name="McEwen J.G."/>
            <person name="Nino-Vega G."/>
            <person name="Puccia R."/>
            <person name="San-Blas G."/>
            <person name="Soares C.M."/>
            <person name="Birren B.W."/>
            <person name="Cuomo C.A."/>
        </authorList>
    </citation>
    <scope>NUCLEOTIDE SEQUENCE [LARGE SCALE GENOMIC DNA]</scope>
    <source>
        <strain evidence="4">ATCC MYA-826 / Pb01</strain>
    </source>
</reference>
<protein>
    <recommendedName>
        <fullName evidence="2">RNA 3'-terminal phosphate cyclase domain-containing protein</fullName>
    </recommendedName>
</protein>
<dbReference type="GO" id="GO:0006396">
    <property type="term" value="P:RNA processing"/>
    <property type="evidence" value="ECO:0007669"/>
    <property type="project" value="InterPro"/>
</dbReference>
<dbReference type="GO" id="GO:0005634">
    <property type="term" value="C:nucleus"/>
    <property type="evidence" value="ECO:0007669"/>
    <property type="project" value="TreeGrafter"/>
</dbReference>
<feature type="domain" description="RNA 3'-terminal phosphate cyclase" evidence="2">
    <location>
        <begin position="9"/>
        <end position="541"/>
    </location>
</feature>
<dbReference type="STRING" id="502779.A0A0A2V0N8"/>
<evidence type="ECO:0000313" key="4">
    <source>
        <dbReference type="Proteomes" id="UP000002059"/>
    </source>
</evidence>
<feature type="region of interest" description="Disordered" evidence="1">
    <location>
        <begin position="228"/>
        <end position="254"/>
    </location>
</feature>
<dbReference type="OrthoDB" id="25029at2759"/>
<name>A0A0A2V0N8_PARBA</name>
<organism evidence="3 4">
    <name type="scientific">Paracoccidioides lutzii (strain ATCC MYA-826 / Pb01)</name>
    <name type="common">Paracoccidioides brasiliensis</name>
    <dbReference type="NCBI Taxonomy" id="502779"/>
    <lineage>
        <taxon>Eukaryota</taxon>
        <taxon>Fungi</taxon>
        <taxon>Dikarya</taxon>
        <taxon>Ascomycota</taxon>
        <taxon>Pezizomycotina</taxon>
        <taxon>Eurotiomycetes</taxon>
        <taxon>Eurotiomycetidae</taxon>
        <taxon>Onygenales</taxon>
        <taxon>Ajellomycetaceae</taxon>
        <taxon>Paracoccidioides</taxon>
    </lineage>
</organism>
<dbReference type="GeneID" id="26970776"/>
<dbReference type="SUPFAM" id="SSF55205">
    <property type="entry name" value="EPT/RTPC-like"/>
    <property type="match status" value="1"/>
</dbReference>
<dbReference type="PANTHER" id="PTHR11096:SF0">
    <property type="entry name" value="RNA 3'-TERMINAL PHOSPHATE CYCLASE"/>
    <property type="match status" value="1"/>
</dbReference>
<dbReference type="AlphaFoldDB" id="A0A0A2V0N8"/>
<evidence type="ECO:0000259" key="2">
    <source>
        <dbReference type="Pfam" id="PF01137"/>
    </source>
</evidence>
<keyword evidence="4" id="KW-1185">Reference proteome</keyword>
<dbReference type="InterPro" id="IPR023797">
    <property type="entry name" value="RNA3'_phos_cyclase_dom"/>
</dbReference>
<gene>
    <name evidence="3" type="ORF">PAAG_11957</name>
</gene>
<dbReference type="eggNOG" id="KOG3980">
    <property type="taxonomic scope" value="Eukaryota"/>
</dbReference>
<dbReference type="KEGG" id="pbl:PAAG_11957"/>
<dbReference type="PANTHER" id="PTHR11096">
    <property type="entry name" value="RNA 3' TERMINAL PHOSPHATE CYCLASE"/>
    <property type="match status" value="1"/>
</dbReference>
<evidence type="ECO:0000256" key="1">
    <source>
        <dbReference type="SAM" id="MobiDB-lite"/>
    </source>
</evidence>
<dbReference type="EMBL" id="KN294003">
    <property type="protein sequence ID" value="KGQ01376.1"/>
    <property type="molecule type" value="Genomic_DNA"/>
</dbReference>